<dbReference type="GO" id="GO:0005634">
    <property type="term" value="C:nucleus"/>
    <property type="evidence" value="ECO:0007669"/>
    <property type="project" value="UniProtKB-SubCell"/>
</dbReference>
<dbReference type="Proteomes" id="UP000663864">
    <property type="component" value="Unassembled WGS sequence"/>
</dbReference>
<dbReference type="CDD" id="cd00086">
    <property type="entry name" value="homeodomain"/>
    <property type="match status" value="1"/>
</dbReference>
<keyword evidence="2 5" id="KW-0238">DNA-binding</keyword>
<dbReference type="SUPFAM" id="SSF46689">
    <property type="entry name" value="Homeodomain-like"/>
    <property type="match status" value="1"/>
</dbReference>
<dbReference type="GO" id="GO:0000977">
    <property type="term" value="F:RNA polymerase II transcription regulatory region sequence-specific DNA binding"/>
    <property type="evidence" value="ECO:0007669"/>
    <property type="project" value="TreeGrafter"/>
</dbReference>
<accession>A0A813R048</accession>
<keyword evidence="3 5" id="KW-0371">Homeobox</keyword>
<dbReference type="AlphaFoldDB" id="A0A813R048"/>
<dbReference type="PANTHER" id="PTHR24329:SF543">
    <property type="entry name" value="FI01017P-RELATED"/>
    <property type="match status" value="1"/>
</dbReference>
<feature type="compositionally biased region" description="Pro residues" evidence="7">
    <location>
        <begin position="176"/>
        <end position="189"/>
    </location>
</feature>
<dbReference type="PROSITE" id="PS50071">
    <property type="entry name" value="HOMEOBOX_2"/>
    <property type="match status" value="1"/>
</dbReference>
<reference evidence="9" key="1">
    <citation type="submission" date="2021-02" db="EMBL/GenBank/DDBJ databases">
        <authorList>
            <person name="Nowell W R."/>
        </authorList>
    </citation>
    <scope>NUCLEOTIDE SEQUENCE</scope>
</reference>
<dbReference type="InterPro" id="IPR001356">
    <property type="entry name" value="HD"/>
</dbReference>
<proteinExistence type="predicted"/>
<dbReference type="EMBL" id="CAJNOT010000016">
    <property type="protein sequence ID" value="CAF0774240.1"/>
    <property type="molecule type" value="Genomic_DNA"/>
</dbReference>
<name>A0A813R048_9BILA</name>
<evidence type="ECO:0000256" key="3">
    <source>
        <dbReference type="ARBA" id="ARBA00023155"/>
    </source>
</evidence>
<evidence type="ECO:0000259" key="8">
    <source>
        <dbReference type="PROSITE" id="PS50071"/>
    </source>
</evidence>
<evidence type="ECO:0000256" key="6">
    <source>
        <dbReference type="RuleBase" id="RU000682"/>
    </source>
</evidence>
<keyword evidence="4 5" id="KW-0539">Nucleus</keyword>
<dbReference type="InterPro" id="IPR009057">
    <property type="entry name" value="Homeodomain-like_sf"/>
</dbReference>
<organism evidence="9 10">
    <name type="scientific">Rotaria sordida</name>
    <dbReference type="NCBI Taxonomy" id="392033"/>
    <lineage>
        <taxon>Eukaryota</taxon>
        <taxon>Metazoa</taxon>
        <taxon>Spiralia</taxon>
        <taxon>Gnathifera</taxon>
        <taxon>Rotifera</taxon>
        <taxon>Eurotatoria</taxon>
        <taxon>Bdelloidea</taxon>
        <taxon>Philodinida</taxon>
        <taxon>Philodinidae</taxon>
        <taxon>Rotaria</taxon>
    </lineage>
</organism>
<evidence type="ECO:0000256" key="2">
    <source>
        <dbReference type="ARBA" id="ARBA00023125"/>
    </source>
</evidence>
<dbReference type="InterPro" id="IPR017970">
    <property type="entry name" value="Homeobox_CS"/>
</dbReference>
<comment type="subcellular location">
    <subcellularLocation>
        <location evidence="1 5 6">Nucleus</location>
    </subcellularLocation>
</comment>
<dbReference type="SMART" id="SM00389">
    <property type="entry name" value="HOX"/>
    <property type="match status" value="1"/>
</dbReference>
<evidence type="ECO:0000256" key="7">
    <source>
        <dbReference type="SAM" id="MobiDB-lite"/>
    </source>
</evidence>
<evidence type="ECO:0000256" key="1">
    <source>
        <dbReference type="ARBA" id="ARBA00004123"/>
    </source>
</evidence>
<dbReference type="Gene3D" id="1.10.10.60">
    <property type="entry name" value="Homeodomain-like"/>
    <property type="match status" value="1"/>
</dbReference>
<feature type="domain" description="Homeobox" evidence="8">
    <location>
        <begin position="73"/>
        <end position="133"/>
    </location>
</feature>
<dbReference type="Pfam" id="PF00046">
    <property type="entry name" value="Homeodomain"/>
    <property type="match status" value="1"/>
</dbReference>
<feature type="DNA-binding region" description="Homeobox" evidence="5">
    <location>
        <begin position="75"/>
        <end position="134"/>
    </location>
</feature>
<feature type="region of interest" description="Disordered" evidence="7">
    <location>
        <begin position="135"/>
        <end position="189"/>
    </location>
</feature>
<dbReference type="PROSITE" id="PS00027">
    <property type="entry name" value="HOMEOBOX_1"/>
    <property type="match status" value="1"/>
</dbReference>
<gene>
    <name evidence="9" type="ORF">ZHD862_LOCUS1026</name>
</gene>
<dbReference type="InterPro" id="IPR050649">
    <property type="entry name" value="Paired_Homeobox_TFs"/>
</dbReference>
<dbReference type="PANTHER" id="PTHR24329">
    <property type="entry name" value="HOMEOBOX PROTEIN ARISTALESS"/>
    <property type="match status" value="1"/>
</dbReference>
<evidence type="ECO:0000256" key="4">
    <source>
        <dbReference type="ARBA" id="ARBA00023242"/>
    </source>
</evidence>
<evidence type="ECO:0000313" key="10">
    <source>
        <dbReference type="Proteomes" id="UP000663864"/>
    </source>
</evidence>
<sequence>MDQIDNRSSTNIRQHTLSEMMQQHISSDFSFQYSPNYSDQFLQQNSNEDISMIQSSNIEHEQNENEQTSMPIIYKKRVRTKFTEEQLNILESTFQQHRYPTVDIVDDLVELLNLPTQKITIWFQNRRARLKKSQQKFDDQYSCDKDNQQQYDSGIHLDDDISHDSPGSPPANSLLPLPPPTPHPPPPPPFITPPSSYYFPHSHHSFYNSMWPNFHYPLPPSSFQPTMINATNMPYNLMNYNSCEISSPFVFQNVSNYQHQREFNDEQ</sequence>
<protein>
    <recommendedName>
        <fullName evidence="8">Homeobox domain-containing protein</fullName>
    </recommendedName>
</protein>
<evidence type="ECO:0000313" key="9">
    <source>
        <dbReference type="EMBL" id="CAF0774240.1"/>
    </source>
</evidence>
<evidence type="ECO:0000256" key="5">
    <source>
        <dbReference type="PROSITE-ProRule" id="PRU00108"/>
    </source>
</evidence>
<dbReference type="GO" id="GO:0000981">
    <property type="term" value="F:DNA-binding transcription factor activity, RNA polymerase II-specific"/>
    <property type="evidence" value="ECO:0007669"/>
    <property type="project" value="InterPro"/>
</dbReference>
<comment type="caution">
    <text evidence="9">The sequence shown here is derived from an EMBL/GenBank/DDBJ whole genome shotgun (WGS) entry which is preliminary data.</text>
</comment>
<feature type="compositionally biased region" description="Basic and acidic residues" evidence="7">
    <location>
        <begin position="135"/>
        <end position="147"/>
    </location>
</feature>